<dbReference type="GO" id="GO:0031505">
    <property type="term" value="P:fungal-type cell wall organization"/>
    <property type="evidence" value="ECO:0007669"/>
    <property type="project" value="TreeGrafter"/>
</dbReference>
<feature type="region of interest" description="Disordered" evidence="1">
    <location>
        <begin position="300"/>
        <end position="384"/>
    </location>
</feature>
<protein>
    <recommendedName>
        <fullName evidence="5">SUR7 protein</fullName>
    </recommendedName>
</protein>
<evidence type="ECO:0008006" key="5">
    <source>
        <dbReference type="Google" id="ProtNLM"/>
    </source>
</evidence>
<evidence type="ECO:0000313" key="3">
    <source>
        <dbReference type="EMBL" id="KAK3389805.1"/>
    </source>
</evidence>
<dbReference type="EMBL" id="JAULSW010000002">
    <property type="protein sequence ID" value="KAK3389805.1"/>
    <property type="molecule type" value="Genomic_DNA"/>
</dbReference>
<dbReference type="Pfam" id="PF06687">
    <property type="entry name" value="SUR7"/>
    <property type="match status" value="1"/>
</dbReference>
<feature type="transmembrane region" description="Helical" evidence="2">
    <location>
        <begin position="7"/>
        <end position="29"/>
    </location>
</feature>
<feature type="transmembrane region" description="Helical" evidence="2">
    <location>
        <begin position="149"/>
        <end position="170"/>
    </location>
</feature>
<dbReference type="PANTHER" id="PTHR28019">
    <property type="entry name" value="CELL MEMBRANE PROTEIN YLR413W-RELATED"/>
    <property type="match status" value="1"/>
</dbReference>
<evidence type="ECO:0000313" key="4">
    <source>
        <dbReference type="Proteomes" id="UP001285441"/>
    </source>
</evidence>
<dbReference type="GO" id="GO:0051285">
    <property type="term" value="C:cell cortex of cell tip"/>
    <property type="evidence" value="ECO:0007669"/>
    <property type="project" value="TreeGrafter"/>
</dbReference>
<keyword evidence="2" id="KW-1133">Transmembrane helix</keyword>
<feature type="transmembrane region" description="Helical" evidence="2">
    <location>
        <begin position="217"/>
        <end position="241"/>
    </location>
</feature>
<feature type="transmembrane region" description="Helical" evidence="2">
    <location>
        <begin position="177"/>
        <end position="197"/>
    </location>
</feature>
<dbReference type="Proteomes" id="UP001285441">
    <property type="component" value="Unassembled WGS sequence"/>
</dbReference>
<sequence>MAGAGRMCIGILPSIFMSLSFIMILILVLPGVNNSITQIYFLKTETSGLSAPPKLGNSDFLRDLSTVSGTDFVGQKTTAADLGLADSYTVHLLTVCGHFSGGSVSCSTPRINFAFDPSLDLKLDRTSLQGTYSQSYLDALSNYSRINHFLPGGYIAAAVFIWLAPLAACFSAVGATILSSLAAILLLSSSIAAGLTFKNMNNAFNDNFNASGLSSSIGTIPIALSVIPLVFCLIATGFYVAQARSSSAKARRRGGVVARSVGGKEAEAYGPYGPYGPYAAGAHGGDGVWNRGQHKYAKVEAGQDATDQREAMLAQSSSPSPDMRPKRLDDDWAAPDDYAQSKGTAAAPGPSDPAAVPFISLGGNKPTKDLNTAYEPYSGTGTAH</sequence>
<accession>A0AAE0NYK5</accession>
<keyword evidence="4" id="KW-1185">Reference proteome</keyword>
<dbReference type="AlphaFoldDB" id="A0AAE0NYK5"/>
<reference evidence="3" key="1">
    <citation type="journal article" date="2023" name="Mol. Phylogenet. Evol.">
        <title>Genome-scale phylogeny and comparative genomics of the fungal order Sordariales.</title>
        <authorList>
            <person name="Hensen N."/>
            <person name="Bonometti L."/>
            <person name="Westerberg I."/>
            <person name="Brannstrom I.O."/>
            <person name="Guillou S."/>
            <person name="Cros-Aarteil S."/>
            <person name="Calhoun S."/>
            <person name="Haridas S."/>
            <person name="Kuo A."/>
            <person name="Mondo S."/>
            <person name="Pangilinan J."/>
            <person name="Riley R."/>
            <person name="LaButti K."/>
            <person name="Andreopoulos B."/>
            <person name="Lipzen A."/>
            <person name="Chen C."/>
            <person name="Yan M."/>
            <person name="Daum C."/>
            <person name="Ng V."/>
            <person name="Clum A."/>
            <person name="Steindorff A."/>
            <person name="Ohm R.A."/>
            <person name="Martin F."/>
            <person name="Silar P."/>
            <person name="Natvig D.O."/>
            <person name="Lalanne C."/>
            <person name="Gautier V."/>
            <person name="Ament-Velasquez S.L."/>
            <person name="Kruys A."/>
            <person name="Hutchinson M.I."/>
            <person name="Powell A.J."/>
            <person name="Barry K."/>
            <person name="Miller A.N."/>
            <person name="Grigoriev I.V."/>
            <person name="Debuchy R."/>
            <person name="Gladieux P."/>
            <person name="Hiltunen Thoren M."/>
            <person name="Johannesson H."/>
        </authorList>
    </citation>
    <scope>NUCLEOTIDE SEQUENCE</scope>
    <source>
        <strain evidence="3">CBS 232.78</strain>
    </source>
</reference>
<keyword evidence="2" id="KW-0812">Transmembrane</keyword>
<dbReference type="GO" id="GO:0005886">
    <property type="term" value="C:plasma membrane"/>
    <property type="evidence" value="ECO:0007669"/>
    <property type="project" value="InterPro"/>
</dbReference>
<keyword evidence="2" id="KW-0472">Membrane</keyword>
<name>A0AAE0NYK5_9PEZI</name>
<gene>
    <name evidence="3" type="ORF">B0H63DRAFT_445967</name>
</gene>
<comment type="caution">
    <text evidence="3">The sequence shown here is derived from an EMBL/GenBank/DDBJ whole genome shotgun (WGS) entry which is preliminary data.</text>
</comment>
<dbReference type="InterPro" id="IPR052413">
    <property type="entry name" value="SUR7_domain"/>
</dbReference>
<dbReference type="InterPro" id="IPR009571">
    <property type="entry name" value="SUR7/Rim9-like_fungi"/>
</dbReference>
<evidence type="ECO:0000256" key="1">
    <source>
        <dbReference type="SAM" id="MobiDB-lite"/>
    </source>
</evidence>
<reference evidence="3" key="2">
    <citation type="submission" date="2023-06" db="EMBL/GenBank/DDBJ databases">
        <authorList>
            <consortium name="Lawrence Berkeley National Laboratory"/>
            <person name="Haridas S."/>
            <person name="Hensen N."/>
            <person name="Bonometti L."/>
            <person name="Westerberg I."/>
            <person name="Brannstrom I.O."/>
            <person name="Guillou S."/>
            <person name="Cros-Aarteil S."/>
            <person name="Calhoun S."/>
            <person name="Kuo A."/>
            <person name="Mondo S."/>
            <person name="Pangilinan J."/>
            <person name="Riley R."/>
            <person name="LaButti K."/>
            <person name="Andreopoulos B."/>
            <person name="Lipzen A."/>
            <person name="Chen C."/>
            <person name="Yanf M."/>
            <person name="Daum C."/>
            <person name="Ng V."/>
            <person name="Clum A."/>
            <person name="Steindorff A."/>
            <person name="Ohm R."/>
            <person name="Martin F."/>
            <person name="Silar P."/>
            <person name="Natvig D."/>
            <person name="Lalanne C."/>
            <person name="Gautier V."/>
            <person name="Ament-velasquez S.L."/>
            <person name="Kruys A."/>
            <person name="Hutchinson M.I."/>
            <person name="Powell A.J."/>
            <person name="Barry K."/>
            <person name="Miller A.N."/>
            <person name="Grigoriev I.V."/>
            <person name="Debuchy R."/>
            <person name="Gladieux P."/>
            <person name="Thoren M.H."/>
            <person name="Johannesson H."/>
        </authorList>
    </citation>
    <scope>NUCLEOTIDE SEQUENCE</scope>
    <source>
        <strain evidence="3">CBS 232.78</strain>
    </source>
</reference>
<proteinExistence type="predicted"/>
<evidence type="ECO:0000256" key="2">
    <source>
        <dbReference type="SAM" id="Phobius"/>
    </source>
</evidence>
<dbReference type="PANTHER" id="PTHR28019:SF2">
    <property type="entry name" value="CELL MEMBRANE PROTEIN YLR413W-RELATED"/>
    <property type="match status" value="1"/>
</dbReference>
<organism evidence="3 4">
    <name type="scientific">Podospora didyma</name>
    <dbReference type="NCBI Taxonomy" id="330526"/>
    <lineage>
        <taxon>Eukaryota</taxon>
        <taxon>Fungi</taxon>
        <taxon>Dikarya</taxon>
        <taxon>Ascomycota</taxon>
        <taxon>Pezizomycotina</taxon>
        <taxon>Sordariomycetes</taxon>
        <taxon>Sordariomycetidae</taxon>
        <taxon>Sordariales</taxon>
        <taxon>Podosporaceae</taxon>
        <taxon>Podospora</taxon>
    </lineage>
</organism>